<keyword evidence="8 12" id="KW-0472">Membrane</keyword>
<feature type="region of interest" description="Disordered" evidence="11">
    <location>
        <begin position="407"/>
        <end position="434"/>
    </location>
</feature>
<accession>A0A5N6LT31</accession>
<dbReference type="Proteomes" id="UP000326396">
    <property type="component" value="Linkage Group LG8"/>
</dbReference>
<keyword evidence="6 12" id="KW-1133">Transmembrane helix</keyword>
<sequence length="1265" mass="140044">MTAGAEVVCNEVARKVEIGESEVGDVVTVNCNVGGNDNGNGNVGGNERDDDGDSSHVFVSDNIKLSAGDSGDTWGVNVDKFLPKSASADEIGQFEKKESGLENEGMCVDPLVLESNGIVHGSTIVSDAEVKSVVYNVNLTNGSTVDSPVIVVANAIYQEANGHLDKIAGEQVADVKSSEEVEATEEISNVEAKTDDNGFGTTFIRESTFNTVESSQVSVSELEDAIKPSDVTDGVMVNDGLESISNLIGKEECRVTVDGSGITSEDLGFQVIDDGSESSESSIKELEGQATVDRSGKPSKDLGSQGTDDEPESCGSLIKELECKVSVNGFDSTGSLVDNQECPVSVDESESSAYRIEKVKSNTVVMKLDGMSEEHKELSVSTSEANGEVEPNHFCRVVKAENKKSEGTEIWSSTESEDIPNYEEGDALANGQGVKPDRILDMGETLISGTEADGISEKLLKVAESVEMEVNTEEMVHVKVEDGVQRVAIENVQDYLNLKDNTAESANEAEVSLVIETNIDTFIHETASSENGVSNCIGKPHKGLLPEASAENDETANTDENVVSDDEEKETEVKDAPVEYVHHIVSEDRSAGYMDCENGVKNVNSPDVEKEYEVNDVPVEDHSTLSFFDTTVKDGAVIKFGSIGCHETIPSIKNEAVEDMTGIHSDEFPNSSTNVEVDDAIDVENEEVEVLEYNFLIKIPRFEDETFRDQIRSAQVLVDEKTRLRDSIRVEVQGKRANMRVYNDEYNAAKVKEIAARRLVRAKRQEIESVQAVIDRWKNAMSVEDIDARIYGVEHMIQHETLLLKDEKQFIREIKQLKSLRDQLALNMGTPEEIRQAIDMKDHNEERLKILRKELDSLKVEVSKVEAVLQAIGEKYEEESRKQIELQAQFRAADHVRQQAYAHLNSLKKQSYDKNKNFRQFKDDVTKARTFASRKDKDALHSLCADQVETFMEQWNNNDEFRKEYVSRLNMIASRRQKALDVGPPVPDDAVPVLPSNVNEEIDRSSVSIPGEVKHVSVALPAEKGNYVSSTKNNMDNNSTSKSIENASGQKNQELQNKGVAKPTKLGSVDMANEEAELAVVAELAENACINEEIELAKKAEELRKEEIAAKLKEQRRLEEKAKAIEALERKKRNAEKAQLKAELWARKEAEQKEKEREKRLRKKEKKKTGGGDGEEAASSESSNEATTKEIETANKKKAQKPPAHFFSKQLKPKPVPPPLINKNKRRWQQWGKMALCFLAIFFVFLMANSGLLFDFKSARFNIPF</sequence>
<feature type="region of interest" description="Disordered" evidence="11">
    <location>
        <begin position="1027"/>
        <end position="1052"/>
    </location>
</feature>
<evidence type="ECO:0000256" key="7">
    <source>
        <dbReference type="ARBA" id="ARBA00023054"/>
    </source>
</evidence>
<dbReference type="PANTHER" id="PTHR32219">
    <property type="entry name" value="RNA-BINDING PROTEIN YLMH-RELATED"/>
    <property type="match status" value="1"/>
</dbReference>
<proteinExistence type="inferred from homology"/>
<feature type="compositionally biased region" description="Basic residues" evidence="11">
    <location>
        <begin position="1160"/>
        <end position="1169"/>
    </location>
</feature>
<dbReference type="EMBL" id="SZYD01000018">
    <property type="protein sequence ID" value="KAD2804640.1"/>
    <property type="molecule type" value="Genomic_DNA"/>
</dbReference>
<feature type="region of interest" description="Disordered" evidence="11">
    <location>
        <begin position="542"/>
        <end position="572"/>
    </location>
</feature>
<evidence type="ECO:0000256" key="1">
    <source>
        <dbReference type="ARBA" id="ARBA00004162"/>
    </source>
</evidence>
<protein>
    <submittedName>
        <fullName evidence="13">Uncharacterized protein</fullName>
    </submittedName>
</protein>
<name>A0A5N6LT31_9ASTR</name>
<dbReference type="PANTHER" id="PTHR32219:SF3">
    <property type="entry name" value="CALPONIN-LIKE DOMAIN PROTEIN"/>
    <property type="match status" value="1"/>
</dbReference>
<organism evidence="13 14">
    <name type="scientific">Mikania micrantha</name>
    <name type="common">bitter vine</name>
    <dbReference type="NCBI Taxonomy" id="192012"/>
    <lineage>
        <taxon>Eukaryota</taxon>
        <taxon>Viridiplantae</taxon>
        <taxon>Streptophyta</taxon>
        <taxon>Embryophyta</taxon>
        <taxon>Tracheophyta</taxon>
        <taxon>Spermatophyta</taxon>
        <taxon>Magnoliopsida</taxon>
        <taxon>eudicotyledons</taxon>
        <taxon>Gunneridae</taxon>
        <taxon>Pentapetalae</taxon>
        <taxon>asterids</taxon>
        <taxon>campanulids</taxon>
        <taxon>Asterales</taxon>
        <taxon>Asteraceae</taxon>
        <taxon>Asteroideae</taxon>
        <taxon>Heliantheae alliance</taxon>
        <taxon>Eupatorieae</taxon>
        <taxon>Mikania</taxon>
    </lineage>
</organism>
<feature type="compositionally biased region" description="Acidic residues" evidence="11">
    <location>
        <begin position="415"/>
        <end position="426"/>
    </location>
</feature>
<evidence type="ECO:0000256" key="6">
    <source>
        <dbReference type="ARBA" id="ARBA00022989"/>
    </source>
</evidence>
<evidence type="ECO:0000256" key="12">
    <source>
        <dbReference type="SAM" id="Phobius"/>
    </source>
</evidence>
<feature type="transmembrane region" description="Helical" evidence="12">
    <location>
        <begin position="1231"/>
        <end position="1254"/>
    </location>
</feature>
<feature type="compositionally biased region" description="Basic and acidic residues" evidence="11">
    <location>
        <begin position="1149"/>
        <end position="1159"/>
    </location>
</feature>
<dbReference type="GO" id="GO:0005789">
    <property type="term" value="C:endoplasmic reticulum membrane"/>
    <property type="evidence" value="ECO:0007669"/>
    <property type="project" value="UniProtKB-SubCell"/>
</dbReference>
<feature type="region of interest" description="Disordered" evidence="11">
    <location>
        <begin position="1149"/>
        <end position="1221"/>
    </location>
</feature>
<evidence type="ECO:0000256" key="5">
    <source>
        <dbReference type="ARBA" id="ARBA00022824"/>
    </source>
</evidence>
<keyword evidence="4 12" id="KW-0812">Transmembrane</keyword>
<dbReference type="GO" id="GO:0005886">
    <property type="term" value="C:plasma membrane"/>
    <property type="evidence" value="ECO:0007669"/>
    <property type="project" value="UniProtKB-SubCell"/>
</dbReference>
<dbReference type="OrthoDB" id="1703439at2759"/>
<gene>
    <name evidence="13" type="ORF">E3N88_38017</name>
</gene>
<feature type="coiled-coil region" evidence="10">
    <location>
        <begin position="834"/>
        <end position="868"/>
    </location>
</feature>
<evidence type="ECO:0000256" key="11">
    <source>
        <dbReference type="SAM" id="MobiDB-lite"/>
    </source>
</evidence>
<evidence type="ECO:0000256" key="2">
    <source>
        <dbReference type="ARBA" id="ARBA00004389"/>
    </source>
</evidence>
<keyword evidence="14" id="KW-1185">Reference proteome</keyword>
<evidence type="ECO:0000256" key="4">
    <source>
        <dbReference type="ARBA" id="ARBA00022692"/>
    </source>
</evidence>
<keyword evidence="5" id="KW-0256">Endoplasmic reticulum</keyword>
<dbReference type="InterPro" id="IPR055282">
    <property type="entry name" value="PPI1-4"/>
</dbReference>
<feature type="compositionally biased region" description="Acidic residues" evidence="11">
    <location>
        <begin position="550"/>
        <end position="570"/>
    </location>
</feature>
<evidence type="ECO:0000256" key="3">
    <source>
        <dbReference type="ARBA" id="ARBA00022475"/>
    </source>
</evidence>
<reference evidence="13 14" key="1">
    <citation type="submission" date="2019-05" db="EMBL/GenBank/DDBJ databases">
        <title>Mikania micrantha, genome provides insights into the molecular mechanism of rapid growth.</title>
        <authorList>
            <person name="Liu B."/>
        </authorList>
    </citation>
    <scope>NUCLEOTIDE SEQUENCE [LARGE SCALE GENOMIC DNA]</scope>
    <source>
        <strain evidence="13">NLD-2019</strain>
        <tissue evidence="13">Leaf</tissue>
    </source>
</reference>
<keyword evidence="3" id="KW-1003">Cell membrane</keyword>
<keyword evidence="7 10" id="KW-0175">Coiled coil</keyword>
<evidence type="ECO:0000313" key="13">
    <source>
        <dbReference type="EMBL" id="KAD2804640.1"/>
    </source>
</evidence>
<comment type="similarity">
    <text evidence="9">Belongs to the plant Proton pump-interactor protein family.</text>
</comment>
<evidence type="ECO:0000256" key="8">
    <source>
        <dbReference type="ARBA" id="ARBA00023136"/>
    </source>
</evidence>
<evidence type="ECO:0000313" key="14">
    <source>
        <dbReference type="Proteomes" id="UP000326396"/>
    </source>
</evidence>
<comment type="caution">
    <text evidence="13">The sequence shown here is derived from an EMBL/GenBank/DDBJ whole genome shotgun (WGS) entry which is preliminary data.</text>
</comment>
<feature type="region of interest" description="Disordered" evidence="11">
    <location>
        <begin position="274"/>
        <end position="314"/>
    </location>
</feature>
<evidence type="ECO:0000256" key="10">
    <source>
        <dbReference type="SAM" id="Coils"/>
    </source>
</evidence>
<feature type="region of interest" description="Disordered" evidence="11">
    <location>
        <begin position="34"/>
        <end position="54"/>
    </location>
</feature>
<evidence type="ECO:0000256" key="9">
    <source>
        <dbReference type="ARBA" id="ARBA00038080"/>
    </source>
</evidence>
<dbReference type="AlphaFoldDB" id="A0A5N6LT31"/>
<comment type="subcellular location">
    <subcellularLocation>
        <location evidence="1">Cell membrane</location>
        <topology evidence="1">Single-pass membrane protein</topology>
    </subcellularLocation>
    <subcellularLocation>
        <location evidence="2">Endoplasmic reticulum membrane</location>
        <topology evidence="2">Single-pass membrane protein</topology>
    </subcellularLocation>
</comment>